<name>A0A935T9M1_9PROT</name>
<dbReference type="AlphaFoldDB" id="A0A935T9M1"/>
<evidence type="ECO:0000313" key="1">
    <source>
        <dbReference type="EMBL" id="MBK7953914.1"/>
    </source>
</evidence>
<organism evidence="1 2">
    <name type="scientific">Candidatus Accumulibacter affinis</name>
    <dbReference type="NCBI Taxonomy" id="2954384"/>
    <lineage>
        <taxon>Bacteria</taxon>
        <taxon>Pseudomonadati</taxon>
        <taxon>Pseudomonadota</taxon>
        <taxon>Betaproteobacteria</taxon>
        <taxon>Candidatus Accumulibacter</taxon>
    </lineage>
</organism>
<dbReference type="Proteomes" id="UP000706151">
    <property type="component" value="Unassembled WGS sequence"/>
</dbReference>
<protein>
    <submittedName>
        <fullName evidence="1">Uncharacterized protein</fullName>
    </submittedName>
</protein>
<evidence type="ECO:0000313" key="2">
    <source>
        <dbReference type="Proteomes" id="UP000706151"/>
    </source>
</evidence>
<comment type="caution">
    <text evidence="1">The sequence shown here is derived from an EMBL/GenBank/DDBJ whole genome shotgun (WGS) entry which is preliminary data.</text>
</comment>
<sequence length="122" mass="12905">MAIGGAADQFTEKVCVSHFSACAIESAQANLNGKTLPDCEIIPLPAENTAAGASPASGLHVIICGFAENLPVDRRPAVWLVLPVMRVCVGWPRQQSSFRHDLKQGMKLVRQGIVVAGLPSLS</sequence>
<reference evidence="1 2" key="1">
    <citation type="submission" date="2020-10" db="EMBL/GenBank/DDBJ databases">
        <title>Connecting structure to function with the recovery of over 1000 high-quality activated sludge metagenome-assembled genomes encoding full-length rRNA genes using long-read sequencing.</title>
        <authorList>
            <person name="Singleton C.M."/>
            <person name="Petriglieri F."/>
            <person name="Kristensen J.M."/>
            <person name="Kirkegaard R.H."/>
            <person name="Michaelsen T.Y."/>
            <person name="Andersen M.H."/>
            <person name="Karst S.M."/>
            <person name="Dueholm M.S."/>
            <person name="Nielsen P.H."/>
            <person name="Albertsen M."/>
        </authorList>
    </citation>
    <scope>NUCLEOTIDE SEQUENCE [LARGE SCALE GENOMIC DNA]</scope>
    <source>
        <strain evidence="1">Fred_18-Q3-R57-64_BAT3C.720</strain>
    </source>
</reference>
<dbReference type="EMBL" id="JADJOT010000008">
    <property type="protein sequence ID" value="MBK7953914.1"/>
    <property type="molecule type" value="Genomic_DNA"/>
</dbReference>
<proteinExistence type="predicted"/>
<accession>A0A935T9M1</accession>
<gene>
    <name evidence="1" type="ORF">IPK02_08155</name>
</gene>